<gene>
    <name evidence="1" type="ORF">IV60_GL001299</name>
</gene>
<keyword evidence="2" id="KW-1185">Reference proteome</keyword>
<reference evidence="1 2" key="1">
    <citation type="journal article" date="2015" name="Genome Announc.">
        <title>Expanding the biotechnology potential of lactobacilli through comparative genomics of 213 strains and associated genera.</title>
        <authorList>
            <person name="Sun Z."/>
            <person name="Harris H.M."/>
            <person name="McCann A."/>
            <person name="Guo C."/>
            <person name="Argimon S."/>
            <person name="Zhang W."/>
            <person name="Yang X."/>
            <person name="Jeffery I.B."/>
            <person name="Cooney J.C."/>
            <person name="Kagawa T.F."/>
            <person name="Liu W."/>
            <person name="Song Y."/>
            <person name="Salvetti E."/>
            <person name="Wrobel A."/>
            <person name="Rasinkangas P."/>
            <person name="Parkhill J."/>
            <person name="Rea M.C."/>
            <person name="O'Sullivan O."/>
            <person name="Ritari J."/>
            <person name="Douillard F.P."/>
            <person name="Paul Ross R."/>
            <person name="Yang R."/>
            <person name="Briner A.E."/>
            <person name="Felis G.E."/>
            <person name="de Vos W.M."/>
            <person name="Barrangou R."/>
            <person name="Klaenhammer T.R."/>
            <person name="Caufield P.W."/>
            <person name="Cui Y."/>
            <person name="Zhang H."/>
            <person name="O'Toole P.W."/>
        </authorList>
    </citation>
    <scope>NUCLEOTIDE SEQUENCE [LARGE SCALE GENOMIC DNA]</scope>
    <source>
        <strain evidence="1 2">DSM 7090</strain>
    </source>
</reference>
<organism evidence="1 2">
    <name type="scientific">Lancefieldella rimae</name>
    <dbReference type="NCBI Taxonomy" id="1383"/>
    <lineage>
        <taxon>Bacteria</taxon>
        <taxon>Bacillati</taxon>
        <taxon>Actinomycetota</taxon>
        <taxon>Coriobacteriia</taxon>
        <taxon>Coriobacteriales</taxon>
        <taxon>Atopobiaceae</taxon>
        <taxon>Lancefieldella</taxon>
    </lineage>
</organism>
<accession>A0ABR5PYB8</accession>
<dbReference type="EMBL" id="JQCP01000004">
    <property type="protein sequence ID" value="KRO01434.1"/>
    <property type="molecule type" value="Genomic_DNA"/>
</dbReference>
<comment type="caution">
    <text evidence="1">The sequence shown here is derived from an EMBL/GenBank/DDBJ whole genome shotgun (WGS) entry which is preliminary data.</text>
</comment>
<name>A0ABR5PYB8_9ACTN</name>
<evidence type="ECO:0000313" key="2">
    <source>
        <dbReference type="Proteomes" id="UP000051927"/>
    </source>
</evidence>
<evidence type="ECO:0000313" key="1">
    <source>
        <dbReference type="EMBL" id="KRO01434.1"/>
    </source>
</evidence>
<sequence length="112" mass="12665">MLSSKEAKVLIDKYPAISLNTFHVHNNSLEEAHFRQAIREGSCEDTMSIAKTFRARITHARGQNKRPPVSHERIFKMASMRSLYELAVALDTSTDDIQAKFSSRFGILLGEV</sequence>
<dbReference type="Proteomes" id="UP000051927">
    <property type="component" value="Unassembled WGS sequence"/>
</dbReference>
<proteinExistence type="predicted"/>
<protein>
    <submittedName>
        <fullName evidence="1">Uncharacterized protein</fullName>
    </submittedName>
</protein>